<proteinExistence type="predicted"/>
<evidence type="ECO:0000313" key="2">
    <source>
        <dbReference type="EMBL" id="SNX47890.1"/>
    </source>
</evidence>
<gene>
    <name evidence="2" type="ORF">VTH8203_01505</name>
</gene>
<dbReference type="EMBL" id="OANU01000015">
    <property type="protein sequence ID" value="SNX47890.1"/>
    <property type="molecule type" value="Genomic_DNA"/>
</dbReference>
<keyword evidence="1" id="KW-1133">Transmembrane helix</keyword>
<evidence type="ECO:0000313" key="3">
    <source>
        <dbReference type="Proteomes" id="UP000219336"/>
    </source>
</evidence>
<organism evidence="2 3">
    <name type="scientific">Vibrio thalassae</name>
    <dbReference type="NCBI Taxonomy" id="1243014"/>
    <lineage>
        <taxon>Bacteria</taxon>
        <taxon>Pseudomonadati</taxon>
        <taxon>Pseudomonadota</taxon>
        <taxon>Gammaproteobacteria</taxon>
        <taxon>Vibrionales</taxon>
        <taxon>Vibrionaceae</taxon>
        <taxon>Vibrio</taxon>
    </lineage>
</organism>
<evidence type="ECO:0000256" key="1">
    <source>
        <dbReference type="SAM" id="Phobius"/>
    </source>
</evidence>
<keyword evidence="3" id="KW-1185">Reference proteome</keyword>
<name>A0A240EIY1_9VIBR</name>
<sequence length="98" mass="11519">MRNILLDYYSSRFMTYLMITIWCSAQRLYMHLLNFNIGLLFVQGLLVLSVANELMNGQGWNHWSLLLLTASKLVYVFMDRVESEAKRIAKHDLTVLFN</sequence>
<feature type="transmembrane region" description="Helical" evidence="1">
    <location>
        <begin position="60"/>
        <end position="78"/>
    </location>
</feature>
<keyword evidence="1" id="KW-0812">Transmembrane</keyword>
<keyword evidence="1" id="KW-0472">Membrane</keyword>
<feature type="transmembrane region" description="Helical" evidence="1">
    <location>
        <begin position="28"/>
        <end position="48"/>
    </location>
</feature>
<dbReference type="RefSeq" id="WP_096993118.1">
    <property type="nucleotide sequence ID" value="NZ_JBHSII010000006.1"/>
</dbReference>
<dbReference type="Proteomes" id="UP000219336">
    <property type="component" value="Unassembled WGS sequence"/>
</dbReference>
<accession>A0A240EIY1</accession>
<reference evidence="3" key="1">
    <citation type="submission" date="2016-06" db="EMBL/GenBank/DDBJ databases">
        <authorList>
            <person name="Rodrigo-Torres L."/>
            <person name="Arahal R.D."/>
            <person name="Lucena T."/>
        </authorList>
    </citation>
    <scope>NUCLEOTIDE SEQUENCE [LARGE SCALE GENOMIC DNA]</scope>
    <source>
        <strain evidence="3">CECT8203</strain>
    </source>
</reference>
<dbReference type="AlphaFoldDB" id="A0A240EIY1"/>
<protein>
    <submittedName>
        <fullName evidence="2">Uncharacterized protein</fullName>
    </submittedName>
</protein>